<organism evidence="10">
    <name type="scientific">hydrothermal vent metagenome</name>
    <dbReference type="NCBI Taxonomy" id="652676"/>
    <lineage>
        <taxon>unclassified sequences</taxon>
        <taxon>metagenomes</taxon>
        <taxon>ecological metagenomes</taxon>
    </lineage>
</organism>
<dbReference type="AlphaFoldDB" id="A0A1W1CDM3"/>
<evidence type="ECO:0000256" key="2">
    <source>
        <dbReference type="ARBA" id="ARBA00005745"/>
    </source>
</evidence>
<dbReference type="PROSITE" id="PS00874">
    <property type="entry name" value="T2SP_F"/>
    <property type="match status" value="1"/>
</dbReference>
<protein>
    <submittedName>
        <fullName evidence="10">General secretion pathway protein F</fullName>
    </submittedName>
</protein>
<keyword evidence="5 8" id="KW-0812">Transmembrane</keyword>
<dbReference type="EMBL" id="FPHG01000062">
    <property type="protein sequence ID" value="SFV63889.1"/>
    <property type="molecule type" value="Genomic_DNA"/>
</dbReference>
<feature type="domain" description="Type II secretion system protein GspF" evidence="9">
    <location>
        <begin position="65"/>
        <end position="190"/>
    </location>
</feature>
<dbReference type="PANTHER" id="PTHR30012:SF0">
    <property type="entry name" value="TYPE II SECRETION SYSTEM PROTEIN F-RELATED"/>
    <property type="match status" value="1"/>
</dbReference>
<evidence type="ECO:0000256" key="1">
    <source>
        <dbReference type="ARBA" id="ARBA00004651"/>
    </source>
</evidence>
<dbReference type="InterPro" id="IPR001992">
    <property type="entry name" value="T2SS_GspF/T4SS_PilC_CS"/>
</dbReference>
<dbReference type="Gene3D" id="1.20.81.30">
    <property type="entry name" value="Type II secretion system (T2SS), domain F"/>
    <property type="match status" value="2"/>
</dbReference>
<evidence type="ECO:0000256" key="5">
    <source>
        <dbReference type="ARBA" id="ARBA00022692"/>
    </source>
</evidence>
<dbReference type="InterPro" id="IPR042094">
    <property type="entry name" value="T2SS_GspF_sf"/>
</dbReference>
<accession>A0A1W1CDM3</accession>
<feature type="transmembrane region" description="Helical" evidence="8">
    <location>
        <begin position="376"/>
        <end position="397"/>
    </location>
</feature>
<keyword evidence="6 8" id="KW-1133">Transmembrane helix</keyword>
<name>A0A1W1CDM3_9ZZZZ</name>
<evidence type="ECO:0000256" key="4">
    <source>
        <dbReference type="ARBA" id="ARBA00022475"/>
    </source>
</evidence>
<evidence type="ECO:0000313" key="10">
    <source>
        <dbReference type="EMBL" id="SFV63889.1"/>
    </source>
</evidence>
<sequence length="404" mass="44521">MLFKYKGINHLGKSVKGSINASTLEEAKQKLKSQSIHYETINPTQKLSMEAFSKRQMSGVMLSSFAKELSSYLNSGMTVVTAIKLLENQHENEKKYSDFLSSLKTMMEEGRSLFVALNSQKVYALPDFFLQSINIAGQSGKMVSVLTNMGNFFSAQTKVKKQVGNAMAYPMFIFTVAIGMSGFLITFVVPKITGIFADTGQELPPITQFVLGISDFLSAHYMALLIGLLLFIISFKLIYIKVIGFKRRVDTILLKLPVIGTLIQNYELGRFSYILSLMLSSGVAYAHGVKLASSTFSNTALSQLFSNASEKVLEGNKLSHALHISKGVKLKRNFMQALALGEESSEVANILDNISALYNEENEDRLKLLLSLLEPFMMLFIGLVVGVIVAAMLLPIFSMSLGAT</sequence>
<evidence type="ECO:0000256" key="7">
    <source>
        <dbReference type="ARBA" id="ARBA00023136"/>
    </source>
</evidence>
<dbReference type="PRINTS" id="PR00812">
    <property type="entry name" value="BCTERIALGSPF"/>
</dbReference>
<dbReference type="Pfam" id="PF00482">
    <property type="entry name" value="T2SSF"/>
    <property type="match status" value="2"/>
</dbReference>
<dbReference type="InterPro" id="IPR003004">
    <property type="entry name" value="GspF/PilC"/>
</dbReference>
<keyword evidence="7 8" id="KW-0472">Membrane</keyword>
<dbReference type="GO" id="GO:0009306">
    <property type="term" value="P:protein secretion"/>
    <property type="evidence" value="ECO:0007669"/>
    <property type="project" value="InterPro"/>
</dbReference>
<comment type="subcellular location">
    <subcellularLocation>
        <location evidence="1">Cell membrane</location>
        <topology evidence="1">Multi-pass membrane protein</topology>
    </subcellularLocation>
</comment>
<evidence type="ECO:0000256" key="3">
    <source>
        <dbReference type="ARBA" id="ARBA00022448"/>
    </source>
</evidence>
<dbReference type="GO" id="GO:0005886">
    <property type="term" value="C:plasma membrane"/>
    <property type="evidence" value="ECO:0007669"/>
    <property type="project" value="UniProtKB-SubCell"/>
</dbReference>
<comment type="similarity">
    <text evidence="2">Belongs to the GSP F family.</text>
</comment>
<gene>
    <name evidence="10" type="ORF">MNB_SV-9-1369</name>
</gene>
<feature type="transmembrane region" description="Helical" evidence="8">
    <location>
        <begin position="219"/>
        <end position="239"/>
    </location>
</feature>
<keyword evidence="3" id="KW-0813">Transport</keyword>
<evidence type="ECO:0000256" key="8">
    <source>
        <dbReference type="SAM" id="Phobius"/>
    </source>
</evidence>
<keyword evidence="4" id="KW-1003">Cell membrane</keyword>
<feature type="transmembrane region" description="Helical" evidence="8">
    <location>
        <begin position="168"/>
        <end position="189"/>
    </location>
</feature>
<dbReference type="PANTHER" id="PTHR30012">
    <property type="entry name" value="GENERAL SECRETION PATHWAY PROTEIN"/>
    <property type="match status" value="1"/>
</dbReference>
<evidence type="ECO:0000259" key="9">
    <source>
        <dbReference type="Pfam" id="PF00482"/>
    </source>
</evidence>
<feature type="domain" description="Type II secretion system protein GspF" evidence="9">
    <location>
        <begin position="272"/>
        <end position="395"/>
    </location>
</feature>
<reference evidence="10" key="1">
    <citation type="submission" date="2016-10" db="EMBL/GenBank/DDBJ databases">
        <authorList>
            <person name="de Groot N.N."/>
        </authorList>
    </citation>
    <scope>NUCLEOTIDE SEQUENCE</scope>
</reference>
<evidence type="ECO:0000256" key="6">
    <source>
        <dbReference type="ARBA" id="ARBA00022989"/>
    </source>
</evidence>
<proteinExistence type="inferred from homology"/>
<dbReference type="InterPro" id="IPR018076">
    <property type="entry name" value="T2SS_GspF_dom"/>
</dbReference>